<evidence type="ECO:0000256" key="2">
    <source>
        <dbReference type="SAM" id="MobiDB-lite"/>
    </source>
</evidence>
<dbReference type="GO" id="GO:0005739">
    <property type="term" value="C:mitochondrion"/>
    <property type="evidence" value="ECO:0007669"/>
    <property type="project" value="TreeGrafter"/>
</dbReference>
<evidence type="ECO:0000313" key="4">
    <source>
        <dbReference type="EMBL" id="OXU23939.1"/>
    </source>
</evidence>
<dbReference type="GO" id="GO:0016579">
    <property type="term" value="P:protein deubiquitination"/>
    <property type="evidence" value="ECO:0007669"/>
    <property type="project" value="InterPro"/>
</dbReference>
<organism evidence="4 5">
    <name type="scientific">Trichomalopsis sarcophagae</name>
    <dbReference type="NCBI Taxonomy" id="543379"/>
    <lineage>
        <taxon>Eukaryota</taxon>
        <taxon>Metazoa</taxon>
        <taxon>Ecdysozoa</taxon>
        <taxon>Arthropoda</taxon>
        <taxon>Hexapoda</taxon>
        <taxon>Insecta</taxon>
        <taxon>Pterygota</taxon>
        <taxon>Neoptera</taxon>
        <taxon>Endopterygota</taxon>
        <taxon>Hymenoptera</taxon>
        <taxon>Apocrita</taxon>
        <taxon>Proctotrupomorpha</taxon>
        <taxon>Chalcidoidea</taxon>
        <taxon>Pteromalidae</taxon>
        <taxon>Pteromalinae</taxon>
        <taxon>Trichomalopsis</taxon>
    </lineage>
</organism>
<sequence>MLSVAQAVHHPETPGSASKHSSLGHSWSSDRSSMLKRRKTESECCIVDKKPLTTSSIESITKQFHFNDQEITLTAIPKNHNQMHAKSIGVIQGSSNDESSQDDTVNEQISSNGAMSFLSNSGEVQLIKLNCSDNKKIQSNESVDDAHNNLETPAIESKQNAITLNPIAELSEVTIEPCQKSKKTSSRLAEAQEFLKQKETPVHVSFATFSTNETLDNNSNTTTTPTEIQPFVPECNKAEFEELFGGDFDKPIFSDSPKSPSGNGNLEHQMPVPTVSDYEPFHVGVSCDCFYASNRDRPYYATGFPNPPTENRCWINSTLQVLFSLPIMDDLYSIDSIQDSKLMSSLLSVYSYWGRSSTGSRIFDHTFNTFKEELSRLDNMYPSKAQQDVSEFIMNLLNFIKSEFDSILKKETQHTEIENIPNNEQDTPRRLQQNAVTDSNKRLPLVDISTLTATTTTMQLRSNHQLNSKANSSAMKSKSESQIRSNLIDEYFSLDMVENLVCNGCSKTRQQKVENLMLFVDLPSDDHGATLNLVEMINTTYGTEQRDIKCETCQHDTHSMITKLKRPPKILTIQLKRYEIVYGLLTKKCSLVDIPMLMRLDTLVINCEDFTHTIVYEPICIISHIGDSIDSGHYISFVKHNDQWFYYDDINVRLTSNAVNKIKEILKDKPEYIGLKVGVRQRGCNGLSYTLDYATDKSKLDEEVVQDGVRVIIDRKAQLSLLGTEMDYIENKLSSEFVFNNPNIKGTCGCGESFSV</sequence>
<dbReference type="Pfam" id="PF00443">
    <property type="entry name" value="UCH"/>
    <property type="match status" value="1"/>
</dbReference>
<dbReference type="PANTHER" id="PTHR10072">
    <property type="entry name" value="IRON-SULFUR CLUSTER ASSEMBLY PROTEIN"/>
    <property type="match status" value="1"/>
</dbReference>
<dbReference type="InterPro" id="IPR028889">
    <property type="entry name" value="USP"/>
</dbReference>
<feature type="compositionally biased region" description="Low complexity" evidence="2">
    <location>
        <begin position="16"/>
        <end position="32"/>
    </location>
</feature>
<comment type="caution">
    <text evidence="4">The sequence shown here is derived from an EMBL/GenBank/DDBJ whole genome shotgun (WGS) entry which is preliminary data.</text>
</comment>
<gene>
    <name evidence="4" type="ORF">TSAR_012744</name>
</gene>
<dbReference type="SUPFAM" id="SSF54001">
    <property type="entry name" value="Cysteine proteinases"/>
    <property type="match status" value="1"/>
</dbReference>
<dbReference type="GO" id="GO:0004843">
    <property type="term" value="F:cysteine-type deubiquitinase activity"/>
    <property type="evidence" value="ECO:0007669"/>
    <property type="project" value="InterPro"/>
</dbReference>
<dbReference type="InterPro" id="IPR016092">
    <property type="entry name" value="ATAP"/>
</dbReference>
<dbReference type="GO" id="GO:0051537">
    <property type="term" value="F:2 iron, 2 sulfur cluster binding"/>
    <property type="evidence" value="ECO:0007669"/>
    <property type="project" value="TreeGrafter"/>
</dbReference>
<dbReference type="InterPro" id="IPR017870">
    <property type="entry name" value="FeS_cluster_insertion_CS"/>
</dbReference>
<evidence type="ECO:0000259" key="3">
    <source>
        <dbReference type="PROSITE" id="PS50235"/>
    </source>
</evidence>
<reference evidence="4 5" key="1">
    <citation type="journal article" date="2017" name="Curr. Biol.">
        <title>The Evolution of Venom by Co-option of Single-Copy Genes.</title>
        <authorList>
            <person name="Martinson E.O."/>
            <person name="Mrinalini"/>
            <person name="Kelkar Y.D."/>
            <person name="Chang C.H."/>
            <person name="Werren J.H."/>
        </authorList>
    </citation>
    <scope>NUCLEOTIDE SEQUENCE [LARGE SCALE GENOMIC DNA]</scope>
    <source>
        <strain evidence="4 5">Alberta</strain>
        <tissue evidence="4">Whole body</tissue>
    </source>
</reference>
<dbReference type="InterPro" id="IPR001394">
    <property type="entry name" value="Peptidase_C19_UCH"/>
</dbReference>
<dbReference type="PROSITE" id="PS50235">
    <property type="entry name" value="USP_3"/>
    <property type="match status" value="1"/>
</dbReference>
<accession>A0A232F035</accession>
<feature type="region of interest" description="Disordered" evidence="2">
    <location>
        <begin position="1"/>
        <end position="34"/>
    </location>
</feature>
<dbReference type="CDD" id="cd02257">
    <property type="entry name" value="Peptidase_C19"/>
    <property type="match status" value="1"/>
</dbReference>
<dbReference type="SUPFAM" id="SSF89360">
    <property type="entry name" value="HesB-like domain"/>
    <property type="match status" value="1"/>
</dbReference>
<name>A0A232F035_9HYME</name>
<dbReference type="OrthoDB" id="289038at2759"/>
<protein>
    <recommendedName>
        <fullName evidence="3">USP domain-containing protein</fullName>
    </recommendedName>
</protein>
<proteinExistence type="inferred from homology"/>
<dbReference type="Gene3D" id="3.90.70.10">
    <property type="entry name" value="Cysteine proteinases"/>
    <property type="match status" value="1"/>
</dbReference>
<keyword evidence="5" id="KW-1185">Reference proteome</keyword>
<evidence type="ECO:0000256" key="1">
    <source>
        <dbReference type="ARBA" id="ARBA00006718"/>
    </source>
</evidence>
<feature type="domain" description="USP" evidence="3">
    <location>
        <begin position="302"/>
        <end position="678"/>
    </location>
</feature>
<dbReference type="PROSITE" id="PS01152">
    <property type="entry name" value="HESB"/>
    <property type="match status" value="1"/>
</dbReference>
<dbReference type="EMBL" id="NNAY01001451">
    <property type="protein sequence ID" value="OXU23939.1"/>
    <property type="molecule type" value="Genomic_DNA"/>
</dbReference>
<dbReference type="InterPro" id="IPR038765">
    <property type="entry name" value="Papain-like_cys_pep_sf"/>
</dbReference>
<evidence type="ECO:0000313" key="5">
    <source>
        <dbReference type="Proteomes" id="UP000215335"/>
    </source>
</evidence>
<comment type="similarity">
    <text evidence="1">Belongs to the HesB/IscA family.</text>
</comment>
<dbReference type="InterPro" id="IPR035903">
    <property type="entry name" value="HesB-like_dom_sf"/>
</dbReference>
<dbReference type="AlphaFoldDB" id="A0A232F035"/>
<dbReference type="InterPro" id="IPR050322">
    <property type="entry name" value="Fe-S_cluster_asmbl/transfer"/>
</dbReference>
<dbReference type="NCBIfam" id="TIGR00049">
    <property type="entry name" value="iron-sulfur cluster assembly accessory protein"/>
    <property type="match status" value="1"/>
</dbReference>
<dbReference type="Proteomes" id="UP000215335">
    <property type="component" value="Unassembled WGS sequence"/>
</dbReference>
<dbReference type="STRING" id="543379.A0A232F035"/>
<dbReference type="PANTHER" id="PTHR10072:SF41">
    <property type="entry name" value="IRON-SULFUR CLUSTER ASSEMBLY 1 HOMOLOG, MITOCHONDRIAL"/>
    <property type="match status" value="1"/>
</dbReference>
<dbReference type="GO" id="GO:0016226">
    <property type="term" value="P:iron-sulfur cluster assembly"/>
    <property type="evidence" value="ECO:0007669"/>
    <property type="project" value="InterPro"/>
</dbReference>